<evidence type="ECO:0000313" key="2">
    <source>
        <dbReference type="EMBL" id="CAH3025098.1"/>
    </source>
</evidence>
<gene>
    <name evidence="2" type="ORF">PEVE_00025036</name>
</gene>
<proteinExistence type="predicted"/>
<feature type="region of interest" description="Disordered" evidence="1">
    <location>
        <begin position="47"/>
        <end position="86"/>
    </location>
</feature>
<evidence type="ECO:0000313" key="3">
    <source>
        <dbReference type="Proteomes" id="UP001159427"/>
    </source>
</evidence>
<dbReference type="Proteomes" id="UP001159427">
    <property type="component" value="Unassembled WGS sequence"/>
</dbReference>
<reference evidence="2 3" key="1">
    <citation type="submission" date="2022-05" db="EMBL/GenBank/DDBJ databases">
        <authorList>
            <consortium name="Genoscope - CEA"/>
            <person name="William W."/>
        </authorList>
    </citation>
    <scope>NUCLEOTIDE SEQUENCE [LARGE SCALE GENOMIC DNA]</scope>
</reference>
<evidence type="ECO:0000256" key="1">
    <source>
        <dbReference type="SAM" id="MobiDB-lite"/>
    </source>
</evidence>
<keyword evidence="3" id="KW-1185">Reference proteome</keyword>
<sequence>MMGQCFGTEDGGLFSFRQKRGYDRFTRFAPKSRWRYADEHLLTEIQDPRSDEELDLSDVSRPTDHQRQNLHPSYSSNSTTGFKQER</sequence>
<accession>A0ABN8M656</accession>
<organism evidence="2 3">
    <name type="scientific">Porites evermanni</name>
    <dbReference type="NCBI Taxonomy" id="104178"/>
    <lineage>
        <taxon>Eukaryota</taxon>
        <taxon>Metazoa</taxon>
        <taxon>Cnidaria</taxon>
        <taxon>Anthozoa</taxon>
        <taxon>Hexacorallia</taxon>
        <taxon>Scleractinia</taxon>
        <taxon>Fungiina</taxon>
        <taxon>Poritidae</taxon>
        <taxon>Porites</taxon>
    </lineage>
</organism>
<name>A0ABN8M656_9CNID</name>
<comment type="caution">
    <text evidence="2">The sequence shown here is derived from an EMBL/GenBank/DDBJ whole genome shotgun (WGS) entry which is preliminary data.</text>
</comment>
<protein>
    <submittedName>
        <fullName evidence="2">Uncharacterized protein</fullName>
    </submittedName>
</protein>
<dbReference type="EMBL" id="CALNXI010000336">
    <property type="protein sequence ID" value="CAH3025098.1"/>
    <property type="molecule type" value="Genomic_DNA"/>
</dbReference>
<feature type="compositionally biased region" description="Polar residues" evidence="1">
    <location>
        <begin position="69"/>
        <end position="86"/>
    </location>
</feature>